<evidence type="ECO:0000256" key="1">
    <source>
        <dbReference type="ARBA" id="ARBA00007409"/>
    </source>
</evidence>
<dbReference type="Pfam" id="PF00043">
    <property type="entry name" value="GST_C"/>
    <property type="match status" value="1"/>
</dbReference>
<dbReference type="InterPro" id="IPR036282">
    <property type="entry name" value="Glutathione-S-Trfase_C_sf"/>
</dbReference>
<comment type="similarity">
    <text evidence="1 3">Belongs to the GST superfamily.</text>
</comment>
<comment type="caution">
    <text evidence="6">The sequence shown here is derived from an EMBL/GenBank/DDBJ whole genome shotgun (WGS) entry which is preliminary data.</text>
</comment>
<reference evidence="6 7" key="1">
    <citation type="submission" date="2014-02" db="EMBL/GenBank/DDBJ databases">
        <title>The small core and large imbalanced accessory genome model reveals a collaborative survival strategy of Sorangium cellulosum strains in nature.</title>
        <authorList>
            <person name="Han K."/>
            <person name="Peng R."/>
            <person name="Blom J."/>
            <person name="Li Y.-Z."/>
        </authorList>
    </citation>
    <scope>NUCLEOTIDE SEQUENCE [LARGE SCALE GENOMIC DNA]</scope>
    <source>
        <strain evidence="6 7">So0011-07</strain>
    </source>
</reference>
<evidence type="ECO:0000259" key="5">
    <source>
        <dbReference type="PROSITE" id="PS50405"/>
    </source>
</evidence>
<dbReference type="InterPro" id="IPR036249">
    <property type="entry name" value="Thioredoxin-like_sf"/>
</dbReference>
<evidence type="ECO:0000256" key="2">
    <source>
        <dbReference type="ARBA" id="ARBA00022679"/>
    </source>
</evidence>
<evidence type="ECO:0000313" key="7">
    <source>
        <dbReference type="Proteomes" id="UP000075635"/>
    </source>
</evidence>
<dbReference type="FunFam" id="3.40.30.10:FF:000039">
    <property type="entry name" value="Glutathione S-transferase domain"/>
    <property type="match status" value="1"/>
</dbReference>
<dbReference type="Gene3D" id="1.20.1050.10">
    <property type="match status" value="1"/>
</dbReference>
<dbReference type="CDD" id="cd03046">
    <property type="entry name" value="GST_N_GTT1_like"/>
    <property type="match status" value="1"/>
</dbReference>
<dbReference type="Proteomes" id="UP000075635">
    <property type="component" value="Unassembled WGS sequence"/>
</dbReference>
<dbReference type="EMBL" id="JEMB01001214">
    <property type="protein sequence ID" value="KYF89529.1"/>
    <property type="molecule type" value="Genomic_DNA"/>
</dbReference>
<dbReference type="PANTHER" id="PTHR44051:SF8">
    <property type="entry name" value="GLUTATHIONE S-TRANSFERASE GSTA"/>
    <property type="match status" value="1"/>
</dbReference>
<evidence type="ECO:0000256" key="3">
    <source>
        <dbReference type="RuleBase" id="RU003494"/>
    </source>
</evidence>
<dbReference type="PROSITE" id="PS50405">
    <property type="entry name" value="GST_CTER"/>
    <property type="match status" value="1"/>
</dbReference>
<dbReference type="SFLD" id="SFLDG00358">
    <property type="entry name" value="Main_(cytGST)"/>
    <property type="match status" value="1"/>
</dbReference>
<dbReference type="SUPFAM" id="SSF52833">
    <property type="entry name" value="Thioredoxin-like"/>
    <property type="match status" value="1"/>
</dbReference>
<dbReference type="InterPro" id="IPR004046">
    <property type="entry name" value="GST_C"/>
</dbReference>
<accession>A0A150SAQ9</accession>
<dbReference type="InterPro" id="IPR040079">
    <property type="entry name" value="Glutathione_S-Trfase"/>
</dbReference>
<dbReference type="PANTHER" id="PTHR44051">
    <property type="entry name" value="GLUTATHIONE S-TRANSFERASE-RELATED"/>
    <property type="match status" value="1"/>
</dbReference>
<feature type="domain" description="GST N-terminal" evidence="4">
    <location>
        <begin position="1"/>
        <end position="79"/>
    </location>
</feature>
<dbReference type="SFLD" id="SFLDG01150">
    <property type="entry name" value="Main.1:_Beta-like"/>
    <property type="match status" value="1"/>
</dbReference>
<dbReference type="Gene3D" id="3.40.30.10">
    <property type="entry name" value="Glutaredoxin"/>
    <property type="match status" value="1"/>
</dbReference>
<name>A0A150SAQ9_SORCE</name>
<evidence type="ECO:0000259" key="4">
    <source>
        <dbReference type="PROSITE" id="PS50404"/>
    </source>
</evidence>
<dbReference type="SUPFAM" id="SSF47616">
    <property type="entry name" value="GST C-terminal domain-like"/>
    <property type="match status" value="1"/>
</dbReference>
<organism evidence="6 7">
    <name type="scientific">Sorangium cellulosum</name>
    <name type="common">Polyangium cellulosum</name>
    <dbReference type="NCBI Taxonomy" id="56"/>
    <lineage>
        <taxon>Bacteria</taxon>
        <taxon>Pseudomonadati</taxon>
        <taxon>Myxococcota</taxon>
        <taxon>Polyangia</taxon>
        <taxon>Polyangiales</taxon>
        <taxon>Polyangiaceae</taxon>
        <taxon>Sorangium</taxon>
    </lineage>
</organism>
<dbReference type="SFLD" id="SFLDS00019">
    <property type="entry name" value="Glutathione_Transferase_(cytos"/>
    <property type="match status" value="1"/>
</dbReference>
<dbReference type="PROSITE" id="PS50404">
    <property type="entry name" value="GST_NTER"/>
    <property type="match status" value="1"/>
</dbReference>
<proteinExistence type="inferred from homology"/>
<feature type="domain" description="GST C-terminal" evidence="5">
    <location>
        <begin position="84"/>
        <end position="207"/>
    </location>
</feature>
<sequence>MKLYEFAPTRSIRARWVLQELGVEFESIPVNLAAGGHRSPEFLEINPAGKVPALVDGDLVLTESVAIVLYLAEKYPDKGLLPADLQQRAQVYRWLLFAATELEQPLWRIARHTSLYPKDQRLPADVALAGNDFKAMAEVLEKHMQQRQFVVGDGLTVADIVMAYTLDWAKEARLLDGFPHLVAYMERMYARPHAAPRIAQAFASLKA</sequence>
<dbReference type="GO" id="GO:0016740">
    <property type="term" value="F:transferase activity"/>
    <property type="evidence" value="ECO:0007669"/>
    <property type="project" value="UniProtKB-KW"/>
</dbReference>
<gene>
    <name evidence="6" type="ORF">BE17_21975</name>
</gene>
<protein>
    <submittedName>
        <fullName evidence="6">Glutathione S-transferase</fullName>
    </submittedName>
</protein>
<keyword evidence="2 6" id="KW-0808">Transferase</keyword>
<dbReference type="AlphaFoldDB" id="A0A150SAQ9"/>
<evidence type="ECO:0000313" key="6">
    <source>
        <dbReference type="EMBL" id="KYF89529.1"/>
    </source>
</evidence>
<dbReference type="CDD" id="cd03207">
    <property type="entry name" value="GST_C_8"/>
    <property type="match status" value="1"/>
</dbReference>
<dbReference type="InterPro" id="IPR004045">
    <property type="entry name" value="Glutathione_S-Trfase_N"/>
</dbReference>
<dbReference type="InterPro" id="IPR010987">
    <property type="entry name" value="Glutathione-S-Trfase_C-like"/>
</dbReference>
<dbReference type="Pfam" id="PF02798">
    <property type="entry name" value="GST_N"/>
    <property type="match status" value="1"/>
</dbReference>